<feature type="transmembrane region" description="Helical" evidence="1">
    <location>
        <begin position="28"/>
        <end position="48"/>
    </location>
</feature>
<dbReference type="Proteomes" id="UP001501444">
    <property type="component" value="Unassembled WGS sequence"/>
</dbReference>
<comment type="caution">
    <text evidence="2">The sequence shown here is derived from an EMBL/GenBank/DDBJ whole genome shotgun (WGS) entry which is preliminary data.</text>
</comment>
<dbReference type="RefSeq" id="WP_344614124.1">
    <property type="nucleotide sequence ID" value="NZ_BAAARV010000031.1"/>
</dbReference>
<keyword evidence="3" id="KW-1185">Reference proteome</keyword>
<protein>
    <submittedName>
        <fullName evidence="2">Uncharacterized protein</fullName>
    </submittedName>
</protein>
<evidence type="ECO:0000256" key="1">
    <source>
        <dbReference type="SAM" id="Phobius"/>
    </source>
</evidence>
<keyword evidence="1" id="KW-0472">Membrane</keyword>
<name>A0ABP5TJF7_9ACTN</name>
<reference evidence="3" key="1">
    <citation type="journal article" date="2019" name="Int. J. Syst. Evol. Microbiol.">
        <title>The Global Catalogue of Microorganisms (GCM) 10K type strain sequencing project: providing services to taxonomists for standard genome sequencing and annotation.</title>
        <authorList>
            <consortium name="The Broad Institute Genomics Platform"/>
            <consortium name="The Broad Institute Genome Sequencing Center for Infectious Disease"/>
            <person name="Wu L."/>
            <person name="Ma J."/>
        </authorList>
    </citation>
    <scope>NUCLEOTIDE SEQUENCE [LARGE SCALE GENOMIC DNA]</scope>
    <source>
        <strain evidence="3">JCM 3272</strain>
    </source>
</reference>
<keyword evidence="1" id="KW-1133">Transmembrane helix</keyword>
<dbReference type="EMBL" id="BAAARV010000031">
    <property type="protein sequence ID" value="GAA2351605.1"/>
    <property type="molecule type" value="Genomic_DNA"/>
</dbReference>
<organism evidence="2 3">
    <name type="scientific">Dactylosporangium salmoneum</name>
    <dbReference type="NCBI Taxonomy" id="53361"/>
    <lineage>
        <taxon>Bacteria</taxon>
        <taxon>Bacillati</taxon>
        <taxon>Actinomycetota</taxon>
        <taxon>Actinomycetes</taxon>
        <taxon>Micromonosporales</taxon>
        <taxon>Micromonosporaceae</taxon>
        <taxon>Dactylosporangium</taxon>
    </lineage>
</organism>
<sequence>MAVGAVALFAFLAFGTAASPSEQNVAAFKLFGTVAVIVAVVSGLKALVRRRAHEQFGGAHTAAAAAWRRAMFCTQCAASWVPGDRRMIGHDRVLGRVLLHRAKADLTQAQG</sequence>
<gene>
    <name evidence="2" type="ORF">GCM10010170_041840</name>
</gene>
<evidence type="ECO:0000313" key="3">
    <source>
        <dbReference type="Proteomes" id="UP001501444"/>
    </source>
</evidence>
<accession>A0ABP5TJF7</accession>
<evidence type="ECO:0000313" key="2">
    <source>
        <dbReference type="EMBL" id="GAA2351605.1"/>
    </source>
</evidence>
<keyword evidence="1" id="KW-0812">Transmembrane</keyword>
<proteinExistence type="predicted"/>